<dbReference type="EMBL" id="WBVM01000001">
    <property type="protein sequence ID" value="KAB2811389.1"/>
    <property type="molecule type" value="Genomic_DNA"/>
</dbReference>
<evidence type="ECO:0000256" key="3">
    <source>
        <dbReference type="SAM" id="MobiDB-lite"/>
    </source>
</evidence>
<dbReference type="CDD" id="cd04301">
    <property type="entry name" value="NAT_SF"/>
    <property type="match status" value="1"/>
</dbReference>
<proteinExistence type="predicted"/>
<evidence type="ECO:0000313" key="5">
    <source>
        <dbReference type="EMBL" id="KAB2811389.1"/>
    </source>
</evidence>
<organism evidence="5 6">
    <name type="scientific">Nocardioides simplex</name>
    <name type="common">Arthrobacter simplex</name>
    <dbReference type="NCBI Taxonomy" id="2045"/>
    <lineage>
        <taxon>Bacteria</taxon>
        <taxon>Bacillati</taxon>
        <taxon>Actinomycetota</taxon>
        <taxon>Actinomycetes</taxon>
        <taxon>Propionibacteriales</taxon>
        <taxon>Nocardioidaceae</taxon>
        <taxon>Pimelobacter</taxon>
    </lineage>
</organism>
<evidence type="ECO:0000259" key="4">
    <source>
        <dbReference type="PROSITE" id="PS51186"/>
    </source>
</evidence>
<name>A0A7J5DZG9_NOCSI</name>
<keyword evidence="1 5" id="KW-0808">Transferase</keyword>
<accession>A0A7J5DZG9</accession>
<dbReference type="AlphaFoldDB" id="A0A7J5DZG9"/>
<reference evidence="5 6" key="1">
    <citation type="submission" date="2019-09" db="EMBL/GenBank/DDBJ databases">
        <title>Pimelobacter sp. isolated from Paulinella.</title>
        <authorList>
            <person name="Jeong S.E."/>
        </authorList>
    </citation>
    <scope>NUCLEOTIDE SEQUENCE [LARGE SCALE GENOMIC DNA]</scope>
    <source>
        <strain evidence="5 6">Pch-N</strain>
    </source>
</reference>
<keyword evidence="2" id="KW-0012">Acyltransferase</keyword>
<evidence type="ECO:0000256" key="1">
    <source>
        <dbReference type="ARBA" id="ARBA00022679"/>
    </source>
</evidence>
<dbReference type="Proteomes" id="UP000449906">
    <property type="component" value="Unassembled WGS sequence"/>
</dbReference>
<dbReference type="Gene3D" id="3.40.630.30">
    <property type="match status" value="1"/>
</dbReference>
<gene>
    <name evidence="5" type="ORF">F9L07_05695</name>
</gene>
<dbReference type="GO" id="GO:0016747">
    <property type="term" value="F:acyltransferase activity, transferring groups other than amino-acyl groups"/>
    <property type="evidence" value="ECO:0007669"/>
    <property type="project" value="InterPro"/>
</dbReference>
<feature type="domain" description="N-acetyltransferase" evidence="4">
    <location>
        <begin position="27"/>
        <end position="183"/>
    </location>
</feature>
<dbReference type="Pfam" id="PF13508">
    <property type="entry name" value="Acetyltransf_7"/>
    <property type="match status" value="1"/>
</dbReference>
<comment type="caution">
    <text evidence="5">The sequence shown here is derived from an EMBL/GenBank/DDBJ whole genome shotgun (WGS) entry which is preliminary data.</text>
</comment>
<dbReference type="PROSITE" id="PS51186">
    <property type="entry name" value="GNAT"/>
    <property type="match status" value="1"/>
</dbReference>
<protein>
    <submittedName>
        <fullName evidence="5">GNAT family N-acetyltransferase</fullName>
    </submittedName>
</protein>
<evidence type="ECO:0000256" key="2">
    <source>
        <dbReference type="ARBA" id="ARBA00023315"/>
    </source>
</evidence>
<dbReference type="PANTHER" id="PTHR43877">
    <property type="entry name" value="AMINOALKYLPHOSPHONATE N-ACETYLTRANSFERASE-RELATED-RELATED"/>
    <property type="match status" value="1"/>
</dbReference>
<dbReference type="InterPro" id="IPR050832">
    <property type="entry name" value="Bact_Acetyltransf"/>
</dbReference>
<dbReference type="SUPFAM" id="SSF55729">
    <property type="entry name" value="Acyl-CoA N-acyltransferases (Nat)"/>
    <property type="match status" value="1"/>
</dbReference>
<feature type="region of interest" description="Disordered" evidence="3">
    <location>
        <begin position="1"/>
        <end position="25"/>
    </location>
</feature>
<dbReference type="InterPro" id="IPR016181">
    <property type="entry name" value="Acyl_CoA_acyltransferase"/>
</dbReference>
<dbReference type="InterPro" id="IPR000182">
    <property type="entry name" value="GNAT_dom"/>
</dbReference>
<sequence length="184" mass="20049">MPGVSLATRPSSQSRRRYGGAMTREPVTVRPARPDDVDAVRDVGARTWPPTYTPIAGADYVRTGLEQWWSHDRTVQAIASGRVLVAERDGAVIGMAAYTVQGDVLDLWRLYVVPEAHGSGAGHALLEAVLAGPARDLRVVRLAHMDGNTVARAFYERHGFVETHRSADEIGGPDNVWMERPVGP</sequence>
<evidence type="ECO:0000313" key="6">
    <source>
        <dbReference type="Proteomes" id="UP000449906"/>
    </source>
</evidence>